<feature type="non-terminal residue" evidence="2">
    <location>
        <position position="117"/>
    </location>
</feature>
<dbReference type="PANTHER" id="PTHR33418:SF1">
    <property type="entry name" value="HELICASE-ASSOCIATED DOMAIN-CONTAINING PROTEIN"/>
    <property type="match status" value="1"/>
</dbReference>
<keyword evidence="3" id="KW-1185">Reference proteome</keyword>
<proteinExistence type="predicted"/>
<name>A0A9W7ASP1_9STRA</name>
<dbReference type="EMBL" id="BRXW01000887">
    <property type="protein sequence ID" value="GMH78441.1"/>
    <property type="molecule type" value="Genomic_DNA"/>
</dbReference>
<dbReference type="Pfam" id="PF03457">
    <property type="entry name" value="HA"/>
    <property type="match status" value="2"/>
</dbReference>
<organism evidence="2 3">
    <name type="scientific">Triparma laevis f. longispina</name>
    <dbReference type="NCBI Taxonomy" id="1714387"/>
    <lineage>
        <taxon>Eukaryota</taxon>
        <taxon>Sar</taxon>
        <taxon>Stramenopiles</taxon>
        <taxon>Ochrophyta</taxon>
        <taxon>Bolidophyceae</taxon>
        <taxon>Parmales</taxon>
        <taxon>Triparmaceae</taxon>
        <taxon>Triparma</taxon>
    </lineage>
</organism>
<reference evidence="3" key="1">
    <citation type="journal article" date="2023" name="Commun. Biol.">
        <title>Genome analysis of Parmales, the sister group of diatoms, reveals the evolutionary specialization of diatoms from phago-mixotrophs to photoautotrophs.</title>
        <authorList>
            <person name="Ban H."/>
            <person name="Sato S."/>
            <person name="Yoshikawa S."/>
            <person name="Yamada K."/>
            <person name="Nakamura Y."/>
            <person name="Ichinomiya M."/>
            <person name="Sato N."/>
            <person name="Blanc-Mathieu R."/>
            <person name="Endo H."/>
            <person name="Kuwata A."/>
            <person name="Ogata H."/>
        </authorList>
    </citation>
    <scope>NUCLEOTIDE SEQUENCE [LARGE SCALE GENOMIC DNA]</scope>
    <source>
        <strain evidence="3">NIES 3700</strain>
    </source>
</reference>
<feature type="non-terminal residue" evidence="2">
    <location>
        <position position="1"/>
    </location>
</feature>
<sequence>AAEWERNFQSLVNYKKGEGDCLVPDRFKTVDGGKLGWWVGTQRNAYKNGKLSADRVKKLEEVSFVWDSLAAEWEENFQALLDYKKEEGNSLVPQKYKTVEGAYLGQWVGTQRKKKKR</sequence>
<dbReference type="AlphaFoldDB" id="A0A9W7ASP1"/>
<accession>A0A9W7ASP1</accession>
<dbReference type="Proteomes" id="UP001165122">
    <property type="component" value="Unassembled WGS sequence"/>
</dbReference>
<evidence type="ECO:0000313" key="3">
    <source>
        <dbReference type="Proteomes" id="UP001165122"/>
    </source>
</evidence>
<comment type="caution">
    <text evidence="2">The sequence shown here is derived from an EMBL/GenBank/DDBJ whole genome shotgun (WGS) entry which is preliminary data.</text>
</comment>
<dbReference type="InterPro" id="IPR005114">
    <property type="entry name" value="Helicase_assoc"/>
</dbReference>
<feature type="domain" description="Helicase-associated" evidence="1">
    <location>
        <begin position="2"/>
        <end position="64"/>
    </location>
</feature>
<evidence type="ECO:0000259" key="1">
    <source>
        <dbReference type="Pfam" id="PF03457"/>
    </source>
</evidence>
<dbReference type="Gene3D" id="6.10.140.530">
    <property type="match status" value="2"/>
</dbReference>
<dbReference type="PANTHER" id="PTHR33418">
    <property type="entry name" value="HELICASE-ASSOCIATED"/>
    <property type="match status" value="1"/>
</dbReference>
<feature type="domain" description="Helicase-associated" evidence="1">
    <location>
        <begin position="71"/>
        <end position="116"/>
    </location>
</feature>
<dbReference type="OrthoDB" id="44064at2759"/>
<evidence type="ECO:0000313" key="2">
    <source>
        <dbReference type="EMBL" id="GMH78441.1"/>
    </source>
</evidence>
<gene>
    <name evidence="2" type="ORF">TrLO_g12437</name>
</gene>
<protein>
    <recommendedName>
        <fullName evidence="1">Helicase-associated domain-containing protein</fullName>
    </recommendedName>
</protein>